<dbReference type="AlphaFoldDB" id="A0A0D9WQY6"/>
<evidence type="ECO:0000313" key="1">
    <source>
        <dbReference type="EnsemblPlants" id="LPERR06G14420.1"/>
    </source>
</evidence>
<protein>
    <submittedName>
        <fullName evidence="1">Uncharacterized protein</fullName>
    </submittedName>
</protein>
<keyword evidence="2" id="KW-1185">Reference proteome</keyword>
<dbReference type="EnsemblPlants" id="LPERR06G14420.1">
    <property type="protein sequence ID" value="LPERR06G14420.1"/>
    <property type="gene ID" value="LPERR06G14420"/>
</dbReference>
<reference evidence="2" key="2">
    <citation type="submission" date="2013-12" db="EMBL/GenBank/DDBJ databases">
        <authorList>
            <person name="Yu Y."/>
            <person name="Lee S."/>
            <person name="de Baynast K."/>
            <person name="Wissotski M."/>
            <person name="Liu L."/>
            <person name="Talag J."/>
            <person name="Goicoechea J."/>
            <person name="Angelova A."/>
            <person name="Jetty R."/>
            <person name="Kudrna D."/>
            <person name="Golser W."/>
            <person name="Rivera L."/>
            <person name="Zhang J."/>
            <person name="Wing R."/>
        </authorList>
    </citation>
    <scope>NUCLEOTIDE SEQUENCE</scope>
</reference>
<proteinExistence type="predicted"/>
<dbReference type="Proteomes" id="UP000032180">
    <property type="component" value="Chromosome 6"/>
</dbReference>
<organism evidence="1 2">
    <name type="scientific">Leersia perrieri</name>
    <dbReference type="NCBI Taxonomy" id="77586"/>
    <lineage>
        <taxon>Eukaryota</taxon>
        <taxon>Viridiplantae</taxon>
        <taxon>Streptophyta</taxon>
        <taxon>Embryophyta</taxon>
        <taxon>Tracheophyta</taxon>
        <taxon>Spermatophyta</taxon>
        <taxon>Magnoliopsida</taxon>
        <taxon>Liliopsida</taxon>
        <taxon>Poales</taxon>
        <taxon>Poaceae</taxon>
        <taxon>BOP clade</taxon>
        <taxon>Oryzoideae</taxon>
        <taxon>Oryzeae</taxon>
        <taxon>Oryzinae</taxon>
        <taxon>Leersia</taxon>
    </lineage>
</organism>
<reference evidence="1" key="3">
    <citation type="submission" date="2015-04" db="UniProtKB">
        <authorList>
            <consortium name="EnsemblPlants"/>
        </authorList>
    </citation>
    <scope>IDENTIFICATION</scope>
</reference>
<reference evidence="1 2" key="1">
    <citation type="submission" date="2012-08" db="EMBL/GenBank/DDBJ databases">
        <title>Oryza genome evolution.</title>
        <authorList>
            <person name="Wing R.A."/>
        </authorList>
    </citation>
    <scope>NUCLEOTIDE SEQUENCE</scope>
</reference>
<name>A0A0D9WQY6_9ORYZ</name>
<evidence type="ECO:0000313" key="2">
    <source>
        <dbReference type="Proteomes" id="UP000032180"/>
    </source>
</evidence>
<dbReference type="HOGENOM" id="CLU_1930588_0_0_1"/>
<accession>A0A0D9WQY6</accession>
<sequence>MAPTWMTPRQTAHSVQLAPLPLCLTSRSYMNAGTVEATVIGCRQSSSSCSEPAVAPTWHRRASRLYSEKRQKPAAADAVTEKKKRRLSGDISRCMVKCEIGDTEIRDWLVEGRCKEFSIWQTITSEHRESG</sequence>
<dbReference type="Gramene" id="LPERR06G14420.1">
    <property type="protein sequence ID" value="LPERR06G14420.1"/>
    <property type="gene ID" value="LPERR06G14420"/>
</dbReference>